<feature type="region of interest" description="Disordered" evidence="1">
    <location>
        <begin position="98"/>
        <end position="120"/>
    </location>
</feature>
<dbReference type="EMBL" id="KZ623611">
    <property type="protein sequence ID" value="PNS22272.1"/>
    <property type="molecule type" value="Genomic_DNA"/>
</dbReference>
<reference evidence="2" key="2">
    <citation type="submission" date="2017-07" db="EMBL/GenBank/DDBJ databases">
        <title>WGS assembly of Populus trichocarpa.</title>
        <authorList>
            <person name="Tuskan G."/>
            <person name="Difazio S."/>
            <person name="Jansson S."/>
            <person name="Bohlmann J."/>
            <person name="Grigoriev I."/>
            <person name="Hellsten U."/>
            <person name="Putnam N."/>
            <person name="Ralph S."/>
            <person name="Rombauts S."/>
            <person name="Salamov A."/>
            <person name="Schein J."/>
            <person name="Sterck L."/>
            <person name="Aerts A."/>
            <person name="Bhalerao R."/>
            <person name="Bhalerao R."/>
            <person name="Blaudez D."/>
            <person name="Boerjan W."/>
            <person name="Brun A."/>
            <person name="Brunner A."/>
            <person name="Busov V."/>
            <person name="Campbell M."/>
            <person name="Carlson J."/>
            <person name="Chalot M."/>
            <person name="Chapman J."/>
            <person name="Chen G."/>
            <person name="Cooper D."/>
            <person name="Coutinho P."/>
            <person name="Couturier J."/>
            <person name="Covert S."/>
            <person name="Cronk Q."/>
            <person name="Cunningham R."/>
            <person name="Davis J."/>
            <person name="Degroeve S."/>
            <person name="Dejardin A."/>
            <person name="Depamphilis C."/>
            <person name="Detter J."/>
            <person name="Dirks B."/>
            <person name="Dubchak I."/>
            <person name="Duplessis S."/>
            <person name="Ehlting J."/>
            <person name="Ellis B."/>
            <person name="Gendler K."/>
            <person name="Goodstein D."/>
            <person name="Gribskov M."/>
            <person name="Grimwood J."/>
            <person name="Groover A."/>
            <person name="Gunter L."/>
            <person name="Hamberger B."/>
            <person name="Heinze B."/>
            <person name="Helariutta Y."/>
            <person name="Henrissat B."/>
            <person name="Holligan D."/>
            <person name="Holt R."/>
            <person name="Huang W."/>
            <person name="Islam-Faridi N."/>
            <person name="Jones S."/>
            <person name="Jones-Rhoades M."/>
            <person name="Jorgensen R."/>
            <person name="Joshi C."/>
            <person name="Kangasjarvi J."/>
            <person name="Karlsson J."/>
            <person name="Kelleher C."/>
            <person name="Kirkpatrick R."/>
            <person name="Kirst M."/>
            <person name="Kohler A."/>
            <person name="Kalluri U."/>
            <person name="Larimer F."/>
            <person name="Leebens-Mack J."/>
            <person name="Leple J."/>
            <person name="Locascio P."/>
            <person name="Lou Y."/>
            <person name="Lucas S."/>
            <person name="Martin F."/>
            <person name="Montanini B."/>
            <person name="Napoli C."/>
            <person name="Nelson D."/>
            <person name="Nelson C."/>
            <person name="Nieminen K."/>
            <person name="Nilsson O."/>
            <person name="Pereda V."/>
            <person name="Peter G."/>
            <person name="Philippe R."/>
            <person name="Pilate G."/>
            <person name="Poliakov A."/>
            <person name="Razumovskaya J."/>
            <person name="Richardson P."/>
            <person name="Rinaldi C."/>
            <person name="Ritland K."/>
            <person name="Rouze P."/>
            <person name="Ryaboy D."/>
            <person name="Schmutz J."/>
            <person name="Schrader J."/>
            <person name="Segerman B."/>
            <person name="Shin H."/>
            <person name="Siddiqui A."/>
            <person name="Sterky F."/>
            <person name="Terry A."/>
            <person name="Tsai C."/>
            <person name="Uberbacher E."/>
            <person name="Unneberg P."/>
            <person name="Vahala J."/>
            <person name="Wall K."/>
            <person name="Wessler S."/>
            <person name="Yang G."/>
            <person name="Yin T."/>
            <person name="Douglas C."/>
            <person name="Marra M."/>
            <person name="Sandberg G."/>
            <person name="Van De Peer Y."/>
            <person name="Rokhsar D."/>
        </authorList>
    </citation>
    <scope>NUCLEOTIDE SEQUENCE</scope>
    <source>
        <strain evidence="2">Nisqually-1</strain>
    </source>
</reference>
<dbReference type="HOGENOM" id="CLU_2053682_0_0_1"/>
<dbReference type="PANTHER" id="PTHR34115:SF6">
    <property type="entry name" value="PROTEIN, PUTATIVE-RELATED"/>
    <property type="match status" value="1"/>
</dbReference>
<gene>
    <name evidence="2" type="ORF">POPTR_T158000</name>
</gene>
<evidence type="ECO:0000313" key="2">
    <source>
        <dbReference type="EMBL" id="PNS22272.1"/>
    </source>
</evidence>
<sequence length="120" mass="13849">MWSRNIIYNRGEEAYYIEMRKQRDSGYPVGRLGKSSQRTRKRKGQGRQNFGCHCDANLCRCEESLQGFIFSAPCHAVFAFLNPLLIAVIQVKFQGTNQSPFQTSFPSSNDFGRHKTIHRE</sequence>
<dbReference type="InParanoid" id="B9MUX6"/>
<dbReference type="InterPro" id="IPR053258">
    <property type="entry name" value="Ca-permeable_cation_channel"/>
</dbReference>
<feature type="compositionally biased region" description="Polar residues" evidence="1">
    <location>
        <begin position="98"/>
        <end position="110"/>
    </location>
</feature>
<proteinExistence type="predicted"/>
<evidence type="ECO:0000256" key="1">
    <source>
        <dbReference type="SAM" id="MobiDB-lite"/>
    </source>
</evidence>
<protein>
    <submittedName>
        <fullName evidence="2">Uncharacterized protein</fullName>
    </submittedName>
</protein>
<accession>B9MUX6</accession>
<dbReference type="AlphaFoldDB" id="B9MUX6"/>
<organism evidence="2">
    <name type="scientific">Populus trichocarpa</name>
    <name type="common">Western balsam poplar</name>
    <name type="synonym">Populus balsamifera subsp. trichocarpa</name>
    <dbReference type="NCBI Taxonomy" id="3694"/>
    <lineage>
        <taxon>Eukaryota</taxon>
        <taxon>Viridiplantae</taxon>
        <taxon>Streptophyta</taxon>
        <taxon>Embryophyta</taxon>
        <taxon>Tracheophyta</taxon>
        <taxon>Spermatophyta</taxon>
        <taxon>Magnoliopsida</taxon>
        <taxon>eudicotyledons</taxon>
        <taxon>Gunneridae</taxon>
        <taxon>Pentapetalae</taxon>
        <taxon>rosids</taxon>
        <taxon>fabids</taxon>
        <taxon>Malpighiales</taxon>
        <taxon>Salicaceae</taxon>
        <taxon>Saliceae</taxon>
        <taxon>Populus</taxon>
    </lineage>
</organism>
<feature type="region of interest" description="Disordered" evidence="1">
    <location>
        <begin position="27"/>
        <end position="47"/>
    </location>
</feature>
<dbReference type="PANTHER" id="PTHR34115">
    <property type="entry name" value="PROTEIN, PUTATIVE-RELATED"/>
    <property type="match status" value="1"/>
</dbReference>
<reference evidence="2" key="1">
    <citation type="journal article" date="2006" name="Science">
        <title>The genome of black cottonwood, Populus trichocarpa (Torr. &amp; Gray).</title>
        <authorList>
            <person name="Tuskan G.A."/>
            <person name="Difazio S."/>
            <person name="Jansson S."/>
            <person name="Bohlmann J."/>
            <person name="Grigoriev I."/>
            <person name="Hellsten U."/>
            <person name="Putnam N."/>
            <person name="Ralph S."/>
            <person name="Rombauts S."/>
            <person name="Salamov A."/>
            <person name="Schein J."/>
            <person name="Sterck L."/>
            <person name="Aerts A."/>
            <person name="Bhalerao R.R."/>
            <person name="Bhalerao R.P."/>
            <person name="Blaudez D."/>
            <person name="Boerjan W."/>
            <person name="Brun A."/>
            <person name="Brunner A."/>
            <person name="Busov V."/>
            <person name="Campbell M."/>
            <person name="Carlson J."/>
            <person name="Chalot M."/>
            <person name="Chapman J."/>
            <person name="Chen G.L."/>
            <person name="Cooper D."/>
            <person name="Coutinho P.M."/>
            <person name="Couturier J."/>
            <person name="Covert S."/>
            <person name="Cronk Q."/>
            <person name="Cunningham R."/>
            <person name="Davis J."/>
            <person name="Degroeve S."/>
            <person name="Dejardin A."/>
            <person name="Depamphilis C."/>
            <person name="Detter J."/>
            <person name="Dirks B."/>
            <person name="Dubchak I."/>
            <person name="Duplessis S."/>
            <person name="Ehlting J."/>
            <person name="Ellis B."/>
            <person name="Gendler K."/>
            <person name="Goodstein D."/>
            <person name="Gribskov M."/>
            <person name="Grimwood J."/>
            <person name="Groover A."/>
            <person name="Gunter L."/>
            <person name="Hamberger B."/>
            <person name="Heinze B."/>
            <person name="Helariutta Y."/>
            <person name="Henrissat B."/>
            <person name="Holligan D."/>
            <person name="Holt R."/>
            <person name="Huang W."/>
            <person name="Islam-Faridi N."/>
            <person name="Jones S."/>
            <person name="Jones-Rhoades M."/>
            <person name="Jorgensen R."/>
            <person name="Joshi C."/>
            <person name="Kangasjarvi J."/>
            <person name="Karlsson J."/>
            <person name="Kelleher C."/>
            <person name="Kirkpatrick R."/>
            <person name="Kirst M."/>
            <person name="Kohler A."/>
            <person name="Kalluri U."/>
            <person name="Larimer F."/>
            <person name="Leebens-Mack J."/>
            <person name="Leple J.C."/>
            <person name="Locascio P."/>
            <person name="Lou Y."/>
            <person name="Lucas S."/>
            <person name="Martin F."/>
            <person name="Montanini B."/>
            <person name="Napoli C."/>
            <person name="Nelson D.R."/>
            <person name="Nelson C."/>
            <person name="Nieminen K."/>
            <person name="Nilsson O."/>
            <person name="Pereda V."/>
            <person name="Peter G."/>
            <person name="Philippe R."/>
            <person name="Pilate G."/>
            <person name="Poliakov A."/>
            <person name="Razumovskaya J."/>
            <person name="Richardson P."/>
            <person name="Rinaldi C."/>
            <person name="Ritland K."/>
            <person name="Rouze P."/>
            <person name="Ryaboy D."/>
            <person name="Schmutz J."/>
            <person name="Schrader J."/>
            <person name="Segerman B."/>
            <person name="Shin H."/>
            <person name="Siddiqui A."/>
            <person name="Sterky F."/>
            <person name="Terry A."/>
            <person name="Tsai C.J."/>
            <person name="Uberbacher E."/>
            <person name="Unneberg P."/>
            <person name="Vahala J."/>
            <person name="Wall K."/>
            <person name="Wessler S."/>
            <person name="Yang G."/>
            <person name="Yin T."/>
            <person name="Douglas C."/>
            <person name="Marra M."/>
            <person name="Sandberg G."/>
            <person name="Van de Peer Y."/>
            <person name="Rokhsar D."/>
        </authorList>
    </citation>
    <scope>NUCLEOTIDE SEQUENCE [LARGE SCALE GENOMIC DNA]</scope>
    <source>
        <strain evidence="2">Nisqually-1</strain>
    </source>
</reference>
<name>B9MUX6_POPTR</name>